<sequence length="372" mass="40502">MKSKVYFYNMRANKATSSLSSKVARIFDVAGFKNIFSKNDLVAIKIHFGEKGNNAYINPIYVRKIVDKVKSYGGKPFLTDTNTLYKGSRSNAVDHLVTAIENGFAYAVVNAPIIIADGILSKDSVEVKIDKKHFDTVKIASNIFFANSMIVMSHFKGHELAGFGGAIKNLAMGCAPAAGKQQQHSTVQPVVGKGCTACQMCIRNCPVNAISLVNGSAYIDPSICIGCGECVSICQYGVIKPQWGTDMDAFVERMTEYAYGAYFTKKGKIAFINFVMNVTPLCDCTPWSDAPIVPDIGILASFDPVAIDQASYDLVNQQFGHKGAALEEAGYGMNPGEDKFKALHPETKGELQLKYGEEIGLGTRDYELVELK</sequence>
<dbReference type="Pfam" id="PF04015">
    <property type="entry name" value="DUF362"/>
    <property type="match status" value="1"/>
</dbReference>
<dbReference type="Gene3D" id="3.30.70.20">
    <property type="match status" value="1"/>
</dbReference>
<comment type="function">
    <text evidence="1">Ferredoxins are iron-sulfur proteins that transfer electrons in a wide variety of metabolic reactions.</text>
</comment>
<dbReference type="SUPFAM" id="SSF54862">
    <property type="entry name" value="4Fe-4S ferredoxins"/>
    <property type="match status" value="1"/>
</dbReference>
<dbReference type="HOGENOM" id="CLU_046240_0_0_9"/>
<evidence type="ECO:0000256" key="3">
    <source>
        <dbReference type="ARBA" id="ARBA00022485"/>
    </source>
</evidence>
<keyword evidence="9" id="KW-1185">Reference proteome</keyword>
<dbReference type="AlphaFoldDB" id="A0A097ANK5"/>
<keyword evidence="3" id="KW-0004">4Fe-4S</keyword>
<dbReference type="GO" id="GO:0046872">
    <property type="term" value="F:metal ion binding"/>
    <property type="evidence" value="ECO:0007669"/>
    <property type="project" value="UniProtKB-KW"/>
</dbReference>
<proteinExistence type="predicted"/>
<dbReference type="STRING" id="2325.TKV_c01770"/>
<gene>
    <name evidence="8" type="ORF">TKV_c01770</name>
</gene>
<organism evidence="8 9">
    <name type="scientific">Thermoanaerobacter kivui</name>
    <name type="common">Acetogenium kivui</name>
    <dbReference type="NCBI Taxonomy" id="2325"/>
    <lineage>
        <taxon>Bacteria</taxon>
        <taxon>Bacillati</taxon>
        <taxon>Bacillota</taxon>
        <taxon>Clostridia</taxon>
        <taxon>Thermoanaerobacterales</taxon>
        <taxon>Thermoanaerobacteraceae</taxon>
        <taxon>Thermoanaerobacter</taxon>
    </lineage>
</organism>
<dbReference type="PANTHER" id="PTHR24960:SF83">
    <property type="entry name" value="4FE-4S FERREDOXIN-TYPE DOMAIN-CONTAINING PROTEIN"/>
    <property type="match status" value="1"/>
</dbReference>
<keyword evidence="5" id="KW-0408">Iron</keyword>
<protein>
    <recommendedName>
        <fullName evidence="2">Ferredoxin</fullName>
    </recommendedName>
</protein>
<dbReference type="Proteomes" id="UP000029669">
    <property type="component" value="Chromosome"/>
</dbReference>
<dbReference type="InterPro" id="IPR017896">
    <property type="entry name" value="4Fe4S_Fe-S-bd"/>
</dbReference>
<reference evidence="9" key="1">
    <citation type="journal article" date="2015" name="Genome Announc.">
        <title>Whole-Genome Sequences of 80 Environmental and Clinical Isolates of Burkholderia pseudomallei.</title>
        <authorList>
            <person name="Johnson S.L."/>
            <person name="Baker A.L."/>
            <person name="Chain P.S."/>
            <person name="Currie B.J."/>
            <person name="Daligault H.E."/>
            <person name="Davenport K.W."/>
            <person name="Davis C.B."/>
            <person name="Inglis T.J."/>
            <person name="Kaestli M."/>
            <person name="Koren S."/>
            <person name="Mayo M."/>
            <person name="Merritt A.J."/>
            <person name="Price E.P."/>
            <person name="Sarovich D.S."/>
            <person name="Warner J."/>
            <person name="Rosovitz M.J."/>
        </authorList>
    </citation>
    <scope>NUCLEOTIDE SEQUENCE [LARGE SCALE GENOMIC DNA]</scope>
    <source>
        <strain evidence="9">DSM 2030</strain>
    </source>
</reference>
<dbReference type="EMBL" id="CP009170">
    <property type="protein sequence ID" value="AIS51382.1"/>
    <property type="molecule type" value="Genomic_DNA"/>
</dbReference>
<evidence type="ECO:0000256" key="4">
    <source>
        <dbReference type="ARBA" id="ARBA00022723"/>
    </source>
</evidence>
<evidence type="ECO:0000313" key="9">
    <source>
        <dbReference type="Proteomes" id="UP000029669"/>
    </source>
</evidence>
<accession>A0A097ANK5</accession>
<dbReference type="PANTHER" id="PTHR24960">
    <property type="entry name" value="PHOTOSYSTEM I IRON-SULFUR CENTER-RELATED"/>
    <property type="match status" value="1"/>
</dbReference>
<name>A0A097ANK5_THEKI</name>
<keyword evidence="6" id="KW-0411">Iron-sulfur</keyword>
<feature type="domain" description="4Fe-4S ferredoxin-type" evidence="7">
    <location>
        <begin position="215"/>
        <end position="244"/>
    </location>
</feature>
<dbReference type="GO" id="GO:0051539">
    <property type="term" value="F:4 iron, 4 sulfur cluster binding"/>
    <property type="evidence" value="ECO:0007669"/>
    <property type="project" value="UniProtKB-KW"/>
</dbReference>
<dbReference type="KEGG" id="tki:TKV_c01770"/>
<dbReference type="InterPro" id="IPR007160">
    <property type="entry name" value="DUF362"/>
</dbReference>
<evidence type="ECO:0000259" key="7">
    <source>
        <dbReference type="PROSITE" id="PS51379"/>
    </source>
</evidence>
<dbReference type="RefSeq" id="WP_049684376.1">
    <property type="nucleotide sequence ID" value="NZ_CP009170.1"/>
</dbReference>
<dbReference type="PROSITE" id="PS51379">
    <property type="entry name" value="4FE4S_FER_2"/>
    <property type="match status" value="2"/>
</dbReference>
<evidence type="ECO:0000256" key="5">
    <source>
        <dbReference type="ARBA" id="ARBA00023004"/>
    </source>
</evidence>
<dbReference type="eggNOG" id="COG2768">
    <property type="taxonomic scope" value="Bacteria"/>
</dbReference>
<evidence type="ECO:0000313" key="8">
    <source>
        <dbReference type="EMBL" id="AIS51382.1"/>
    </source>
</evidence>
<dbReference type="InterPro" id="IPR017900">
    <property type="entry name" value="4Fe4S_Fe_S_CS"/>
</dbReference>
<evidence type="ECO:0000256" key="1">
    <source>
        <dbReference type="ARBA" id="ARBA00003532"/>
    </source>
</evidence>
<evidence type="ECO:0000256" key="2">
    <source>
        <dbReference type="ARBA" id="ARBA00013529"/>
    </source>
</evidence>
<feature type="domain" description="4Fe-4S ferredoxin-type" evidence="7">
    <location>
        <begin position="187"/>
        <end position="214"/>
    </location>
</feature>
<dbReference type="PROSITE" id="PS00198">
    <property type="entry name" value="4FE4S_FER_1"/>
    <property type="match status" value="1"/>
</dbReference>
<evidence type="ECO:0000256" key="6">
    <source>
        <dbReference type="ARBA" id="ARBA00023014"/>
    </source>
</evidence>
<dbReference type="InterPro" id="IPR050157">
    <property type="entry name" value="PSI_iron-sulfur_center"/>
</dbReference>
<keyword evidence="4" id="KW-0479">Metal-binding</keyword>
<dbReference type="Pfam" id="PF12838">
    <property type="entry name" value="Fer4_7"/>
    <property type="match status" value="1"/>
</dbReference>
<dbReference type="OrthoDB" id="9781559at2"/>